<evidence type="ECO:0000313" key="4">
    <source>
        <dbReference type="Proteomes" id="UP000590749"/>
    </source>
</evidence>
<dbReference type="AlphaFoldDB" id="A0A7W5FBY6"/>
<keyword evidence="4" id="KW-1185">Reference proteome</keyword>
<evidence type="ECO:0000256" key="1">
    <source>
        <dbReference type="SAM" id="MobiDB-lite"/>
    </source>
</evidence>
<protein>
    <submittedName>
        <fullName evidence="3">Uncharacterized protein</fullName>
    </submittedName>
</protein>
<keyword evidence="2" id="KW-0732">Signal</keyword>
<comment type="caution">
    <text evidence="3">The sequence shown here is derived from an EMBL/GenBank/DDBJ whole genome shotgun (WGS) entry which is preliminary data.</text>
</comment>
<feature type="signal peptide" evidence="2">
    <location>
        <begin position="1"/>
        <end position="22"/>
    </location>
</feature>
<feature type="region of interest" description="Disordered" evidence="1">
    <location>
        <begin position="48"/>
        <end position="110"/>
    </location>
</feature>
<evidence type="ECO:0000256" key="2">
    <source>
        <dbReference type="SAM" id="SignalP"/>
    </source>
</evidence>
<feature type="compositionally biased region" description="Low complexity" evidence="1">
    <location>
        <begin position="48"/>
        <end position="59"/>
    </location>
</feature>
<organism evidence="3 4">
    <name type="scientific">Actinoplanes campanulatus</name>
    <dbReference type="NCBI Taxonomy" id="113559"/>
    <lineage>
        <taxon>Bacteria</taxon>
        <taxon>Bacillati</taxon>
        <taxon>Actinomycetota</taxon>
        <taxon>Actinomycetes</taxon>
        <taxon>Micromonosporales</taxon>
        <taxon>Micromonosporaceae</taxon>
        <taxon>Actinoplanes</taxon>
    </lineage>
</organism>
<accession>A0A7W5FBY6</accession>
<feature type="chain" id="PRO_5038709578" evidence="2">
    <location>
        <begin position="23"/>
        <end position="171"/>
    </location>
</feature>
<evidence type="ECO:0000313" key="3">
    <source>
        <dbReference type="EMBL" id="MBB3092858.1"/>
    </source>
</evidence>
<dbReference type="RefSeq" id="WP_183216059.1">
    <property type="nucleotide sequence ID" value="NZ_BMPW01000001.1"/>
</dbReference>
<dbReference type="Proteomes" id="UP000590749">
    <property type="component" value="Unassembled WGS sequence"/>
</dbReference>
<name>A0A7W5FBY6_9ACTN</name>
<sequence length="171" mass="18130">MTRMRLAGVVLAALTVVGGVNWAYTAQNDPAPVWTTSVAAQQVLPSTVPAAPTSTTGAPEQTPGKAAAGRSPAKPHRNATPAPFIQRFAGQPGADRQKAKRKPATPHRVAPTIDGCDRNYGTIAQCVPIAFPQGADDRCAWLREHGFTALKVVGKDRQRLDQNRNKIACDG</sequence>
<gene>
    <name evidence="3" type="ORF">FHR83_000492</name>
</gene>
<proteinExistence type="predicted"/>
<dbReference type="EMBL" id="JACHXF010000001">
    <property type="protein sequence ID" value="MBB3092858.1"/>
    <property type="molecule type" value="Genomic_DNA"/>
</dbReference>
<reference evidence="3 4" key="1">
    <citation type="submission" date="2020-08" db="EMBL/GenBank/DDBJ databases">
        <title>Genomic Encyclopedia of Type Strains, Phase III (KMG-III): the genomes of soil and plant-associated and newly described type strains.</title>
        <authorList>
            <person name="Whitman W."/>
        </authorList>
    </citation>
    <scope>NUCLEOTIDE SEQUENCE [LARGE SCALE GENOMIC DNA]</scope>
    <source>
        <strain evidence="3 4">CECT 3287</strain>
    </source>
</reference>